<dbReference type="EMBL" id="KN822014">
    <property type="protein sequence ID" value="KIM67059.1"/>
    <property type="molecule type" value="Genomic_DNA"/>
</dbReference>
<feature type="domain" description="RING-type" evidence="2">
    <location>
        <begin position="65"/>
        <end position="107"/>
    </location>
</feature>
<evidence type="ECO:0000256" key="1">
    <source>
        <dbReference type="PROSITE-ProRule" id="PRU00175"/>
    </source>
</evidence>
<dbReference type="GO" id="GO:0008270">
    <property type="term" value="F:zinc ion binding"/>
    <property type="evidence" value="ECO:0007669"/>
    <property type="project" value="UniProtKB-KW"/>
</dbReference>
<dbReference type="Gene3D" id="3.30.40.10">
    <property type="entry name" value="Zinc/RING finger domain, C3HC4 (zinc finger)"/>
    <property type="match status" value="1"/>
</dbReference>
<dbReference type="GO" id="GO:0003697">
    <property type="term" value="F:single-stranded DNA binding"/>
    <property type="evidence" value="ECO:0007669"/>
    <property type="project" value="InterPro"/>
</dbReference>
<keyword evidence="4" id="KW-1185">Reference proteome</keyword>
<dbReference type="Pfam" id="PF13923">
    <property type="entry name" value="zf-C3HC4_2"/>
    <property type="match status" value="1"/>
</dbReference>
<dbReference type="InterPro" id="IPR013083">
    <property type="entry name" value="Znf_RING/FYVE/PHD"/>
</dbReference>
<reference evidence="3 4" key="1">
    <citation type="submission" date="2014-04" db="EMBL/GenBank/DDBJ databases">
        <authorList>
            <consortium name="DOE Joint Genome Institute"/>
            <person name="Kuo A."/>
            <person name="Kohler A."/>
            <person name="Nagy L.G."/>
            <person name="Floudas D."/>
            <person name="Copeland A."/>
            <person name="Barry K.W."/>
            <person name="Cichocki N."/>
            <person name="Veneault-Fourrey C."/>
            <person name="LaButti K."/>
            <person name="Lindquist E.A."/>
            <person name="Lipzen A."/>
            <person name="Lundell T."/>
            <person name="Morin E."/>
            <person name="Murat C."/>
            <person name="Sun H."/>
            <person name="Tunlid A."/>
            <person name="Henrissat B."/>
            <person name="Grigoriev I.V."/>
            <person name="Hibbett D.S."/>
            <person name="Martin F."/>
            <person name="Nordberg H.P."/>
            <person name="Cantor M.N."/>
            <person name="Hua S.X."/>
        </authorList>
    </citation>
    <scope>NUCLEOTIDE SEQUENCE [LARGE SCALE GENOMIC DNA]</scope>
    <source>
        <strain evidence="3 4">Foug A</strain>
    </source>
</reference>
<evidence type="ECO:0000259" key="2">
    <source>
        <dbReference type="PROSITE" id="PS50089"/>
    </source>
</evidence>
<keyword evidence="1" id="KW-0479">Metal-binding</keyword>
<organism evidence="3 4">
    <name type="scientific">Scleroderma citrinum Foug A</name>
    <dbReference type="NCBI Taxonomy" id="1036808"/>
    <lineage>
        <taxon>Eukaryota</taxon>
        <taxon>Fungi</taxon>
        <taxon>Dikarya</taxon>
        <taxon>Basidiomycota</taxon>
        <taxon>Agaricomycotina</taxon>
        <taxon>Agaricomycetes</taxon>
        <taxon>Agaricomycetidae</taxon>
        <taxon>Boletales</taxon>
        <taxon>Sclerodermatineae</taxon>
        <taxon>Sclerodermataceae</taxon>
        <taxon>Scleroderma</taxon>
    </lineage>
</organism>
<name>A0A0C3EFG8_9AGAM</name>
<dbReference type="Proteomes" id="UP000053989">
    <property type="component" value="Unassembled WGS sequence"/>
</dbReference>
<dbReference type="GO" id="GO:0006301">
    <property type="term" value="P:DNA damage tolerance"/>
    <property type="evidence" value="ECO:0007669"/>
    <property type="project" value="InterPro"/>
</dbReference>
<dbReference type="STRING" id="1036808.A0A0C3EFG8"/>
<sequence length="212" mass="24496">MLQNAYYLLTFFQGDLGDNDMVGISPITTPSKTASPKTKGKGKAKFESERTLQDILEGYENEITCPICCDVLAAAFMTNPCGHTTCGDCGYGWISRNIYSPTCSVCRSELIKIKPLLPNYAVDNLVKHHVHALSISGRPEWQERGFRFIEWNKRLDAWKKQYTKILAEENARELARKRRYQSRYFEDDPPWLPVEDFLPSPNNRPRRRTRRT</sequence>
<dbReference type="GO" id="GO:0005634">
    <property type="term" value="C:nucleus"/>
    <property type="evidence" value="ECO:0007669"/>
    <property type="project" value="TreeGrafter"/>
</dbReference>
<keyword evidence="1" id="KW-0863">Zinc-finger</keyword>
<dbReference type="InterPro" id="IPR001841">
    <property type="entry name" value="Znf_RING"/>
</dbReference>
<dbReference type="SUPFAM" id="SSF57850">
    <property type="entry name" value="RING/U-box"/>
    <property type="match status" value="1"/>
</dbReference>
<dbReference type="GO" id="GO:0097505">
    <property type="term" value="C:Rad6-Rad18 complex"/>
    <property type="evidence" value="ECO:0007669"/>
    <property type="project" value="TreeGrafter"/>
</dbReference>
<keyword evidence="1" id="KW-0862">Zinc</keyword>
<dbReference type="HOGENOM" id="CLU_1300324_0_0_1"/>
<evidence type="ECO:0000313" key="3">
    <source>
        <dbReference type="EMBL" id="KIM67059.1"/>
    </source>
</evidence>
<protein>
    <recommendedName>
        <fullName evidence="2">RING-type domain-containing protein</fullName>
    </recommendedName>
</protein>
<dbReference type="PANTHER" id="PTHR14134:SF2">
    <property type="entry name" value="E3 UBIQUITIN-PROTEIN LIGASE RAD18"/>
    <property type="match status" value="1"/>
</dbReference>
<gene>
    <name evidence="3" type="ORF">SCLCIDRAFT_219698</name>
</gene>
<dbReference type="InterPro" id="IPR039577">
    <property type="entry name" value="Rad18"/>
</dbReference>
<dbReference type="AlphaFoldDB" id="A0A0C3EFG8"/>
<reference evidence="4" key="2">
    <citation type="submission" date="2015-01" db="EMBL/GenBank/DDBJ databases">
        <title>Evolutionary Origins and Diversification of the Mycorrhizal Mutualists.</title>
        <authorList>
            <consortium name="DOE Joint Genome Institute"/>
            <consortium name="Mycorrhizal Genomics Consortium"/>
            <person name="Kohler A."/>
            <person name="Kuo A."/>
            <person name="Nagy L.G."/>
            <person name="Floudas D."/>
            <person name="Copeland A."/>
            <person name="Barry K.W."/>
            <person name="Cichocki N."/>
            <person name="Veneault-Fourrey C."/>
            <person name="LaButti K."/>
            <person name="Lindquist E.A."/>
            <person name="Lipzen A."/>
            <person name="Lundell T."/>
            <person name="Morin E."/>
            <person name="Murat C."/>
            <person name="Riley R."/>
            <person name="Ohm R."/>
            <person name="Sun H."/>
            <person name="Tunlid A."/>
            <person name="Henrissat B."/>
            <person name="Grigoriev I.V."/>
            <person name="Hibbett D.S."/>
            <person name="Martin F."/>
        </authorList>
    </citation>
    <scope>NUCLEOTIDE SEQUENCE [LARGE SCALE GENOMIC DNA]</scope>
    <source>
        <strain evidence="4">Foug A</strain>
    </source>
</reference>
<dbReference type="OrthoDB" id="6105938at2759"/>
<dbReference type="InParanoid" id="A0A0C3EFG8"/>
<dbReference type="GO" id="GO:0006513">
    <property type="term" value="P:protein monoubiquitination"/>
    <property type="evidence" value="ECO:0007669"/>
    <property type="project" value="InterPro"/>
</dbReference>
<dbReference type="PANTHER" id="PTHR14134">
    <property type="entry name" value="E3 UBIQUITIN-PROTEIN LIGASE RAD18"/>
    <property type="match status" value="1"/>
</dbReference>
<accession>A0A0C3EFG8</accession>
<dbReference type="PROSITE" id="PS50089">
    <property type="entry name" value="ZF_RING_2"/>
    <property type="match status" value="1"/>
</dbReference>
<dbReference type="GO" id="GO:0061630">
    <property type="term" value="F:ubiquitin protein ligase activity"/>
    <property type="evidence" value="ECO:0007669"/>
    <property type="project" value="InterPro"/>
</dbReference>
<proteinExistence type="predicted"/>
<evidence type="ECO:0000313" key="4">
    <source>
        <dbReference type="Proteomes" id="UP000053989"/>
    </source>
</evidence>